<protein>
    <submittedName>
        <fullName evidence="1">Uncharacterized protein</fullName>
    </submittedName>
</protein>
<dbReference type="AlphaFoldDB" id="A0A0F9LQY3"/>
<accession>A0A0F9LQY3</accession>
<sequence>MRMGPVGRDEIAALKEEAENAPDTPGSADWGRKAVLRLIASHEALRDESMKSPGDFQHCDALDTILKVLQHCEDHPPRDPGVVLARGDLDTIQNQVYALRAYIAGLERRP</sequence>
<evidence type="ECO:0000313" key="1">
    <source>
        <dbReference type="EMBL" id="KKM89536.1"/>
    </source>
</evidence>
<organism evidence="1">
    <name type="scientific">marine sediment metagenome</name>
    <dbReference type="NCBI Taxonomy" id="412755"/>
    <lineage>
        <taxon>unclassified sequences</taxon>
        <taxon>metagenomes</taxon>
        <taxon>ecological metagenomes</taxon>
    </lineage>
</organism>
<name>A0A0F9LQY3_9ZZZZ</name>
<proteinExistence type="predicted"/>
<dbReference type="EMBL" id="LAZR01006803">
    <property type="protein sequence ID" value="KKM89536.1"/>
    <property type="molecule type" value="Genomic_DNA"/>
</dbReference>
<gene>
    <name evidence="1" type="ORF">LCGC14_1247680</name>
</gene>
<comment type="caution">
    <text evidence="1">The sequence shown here is derived from an EMBL/GenBank/DDBJ whole genome shotgun (WGS) entry which is preliminary data.</text>
</comment>
<reference evidence="1" key="1">
    <citation type="journal article" date="2015" name="Nature">
        <title>Complex archaea that bridge the gap between prokaryotes and eukaryotes.</title>
        <authorList>
            <person name="Spang A."/>
            <person name="Saw J.H."/>
            <person name="Jorgensen S.L."/>
            <person name="Zaremba-Niedzwiedzka K."/>
            <person name="Martijn J."/>
            <person name="Lind A.E."/>
            <person name="van Eijk R."/>
            <person name="Schleper C."/>
            <person name="Guy L."/>
            <person name="Ettema T.J."/>
        </authorList>
    </citation>
    <scope>NUCLEOTIDE SEQUENCE</scope>
</reference>